<dbReference type="PRINTS" id="PR00724">
    <property type="entry name" value="CRBOXYPTASEC"/>
</dbReference>
<feature type="signal peptide" evidence="7">
    <location>
        <begin position="1"/>
        <end position="20"/>
    </location>
</feature>
<organism evidence="8 9">
    <name type="scientific">Orchesella dallaii</name>
    <dbReference type="NCBI Taxonomy" id="48710"/>
    <lineage>
        <taxon>Eukaryota</taxon>
        <taxon>Metazoa</taxon>
        <taxon>Ecdysozoa</taxon>
        <taxon>Arthropoda</taxon>
        <taxon>Hexapoda</taxon>
        <taxon>Collembola</taxon>
        <taxon>Entomobryomorpha</taxon>
        <taxon>Entomobryoidea</taxon>
        <taxon>Orchesellidae</taxon>
        <taxon>Orchesellinae</taxon>
        <taxon>Orchesella</taxon>
    </lineage>
</organism>
<proteinExistence type="inferred from homology"/>
<gene>
    <name evidence="8" type="ORF">ODALV1_LOCUS7300</name>
</gene>
<dbReference type="Proteomes" id="UP001642540">
    <property type="component" value="Unassembled WGS sequence"/>
</dbReference>
<evidence type="ECO:0008006" key="10">
    <source>
        <dbReference type="Google" id="ProtNLM"/>
    </source>
</evidence>
<accession>A0ABP1Q660</accession>
<keyword evidence="6" id="KW-0325">Glycoprotein</keyword>
<sequence>MKLSLKSIALVLLLCGTVSSQDIDPGEPIFLSPLIKAGEISMAQEAALVVEFFPVISYSGYITVNEEYNSNIFFWFFPSVNGSDLNNDKPLILWHDGGPGITGFFSIFGQNGPFLGGADGINYTSNPFSWHSEYNMIYIDNPVEVGYSFTDNEDGYVRGPEEAARDIHSFITQLLNMFPNYRRNAFYSAGVSYGATYAIATADYIHAQNHAPGTEIYVNLTGVILDSPFIDAQTQAKYADSLFYAGLISENAKEYLRTKEDMFKDLINQENYLEAFSAWVQLTQIEVLNLTGYGALYNIYQDQLKTIDMTNFVTLNSTRKALHVGTRNFSFVNQDQQTRMHAGMMRSMTPKLDTLLEEGFRMLLYVGNMDVTTGHVGVTEVIKSLSWEGKTDLLNASRNIWKVKDRVAGYITEATNATLVMIRNAGHGCLVDQPEWVLDVVGKFINATDNDNTM</sequence>
<dbReference type="Pfam" id="PF00450">
    <property type="entry name" value="Peptidase_S10"/>
    <property type="match status" value="1"/>
</dbReference>
<evidence type="ECO:0000256" key="3">
    <source>
        <dbReference type="ARBA" id="ARBA00022670"/>
    </source>
</evidence>
<dbReference type="Gene3D" id="3.40.50.1820">
    <property type="entry name" value="alpha/beta hydrolase"/>
    <property type="match status" value="1"/>
</dbReference>
<keyword evidence="3" id="KW-0645">Protease</keyword>
<evidence type="ECO:0000256" key="1">
    <source>
        <dbReference type="ARBA" id="ARBA00009431"/>
    </source>
</evidence>
<dbReference type="PANTHER" id="PTHR11802:SF472">
    <property type="entry name" value="SERINE CARBOXYPEPTIDASE CPVL-RELATED"/>
    <property type="match status" value="1"/>
</dbReference>
<keyword evidence="2" id="KW-0121">Carboxypeptidase</keyword>
<keyword evidence="9" id="KW-1185">Reference proteome</keyword>
<evidence type="ECO:0000256" key="5">
    <source>
        <dbReference type="ARBA" id="ARBA00022801"/>
    </source>
</evidence>
<evidence type="ECO:0000256" key="6">
    <source>
        <dbReference type="ARBA" id="ARBA00023180"/>
    </source>
</evidence>
<keyword evidence="4 7" id="KW-0732">Signal</keyword>
<dbReference type="InterPro" id="IPR001563">
    <property type="entry name" value="Peptidase_S10"/>
</dbReference>
<evidence type="ECO:0000313" key="9">
    <source>
        <dbReference type="Proteomes" id="UP001642540"/>
    </source>
</evidence>
<protein>
    <recommendedName>
        <fullName evidence="10">Venom serine carboxypeptidase</fullName>
    </recommendedName>
</protein>
<comment type="caution">
    <text evidence="8">The sequence shown here is derived from an EMBL/GenBank/DDBJ whole genome shotgun (WGS) entry which is preliminary data.</text>
</comment>
<feature type="chain" id="PRO_5046217007" description="Venom serine carboxypeptidase" evidence="7">
    <location>
        <begin position="21"/>
        <end position="454"/>
    </location>
</feature>
<dbReference type="InterPro" id="IPR029058">
    <property type="entry name" value="AB_hydrolase_fold"/>
</dbReference>
<evidence type="ECO:0000256" key="7">
    <source>
        <dbReference type="SAM" id="SignalP"/>
    </source>
</evidence>
<dbReference type="SUPFAM" id="SSF53474">
    <property type="entry name" value="alpha/beta-Hydrolases"/>
    <property type="match status" value="1"/>
</dbReference>
<name>A0ABP1Q660_9HEXA</name>
<evidence type="ECO:0000256" key="4">
    <source>
        <dbReference type="ARBA" id="ARBA00022729"/>
    </source>
</evidence>
<evidence type="ECO:0000256" key="2">
    <source>
        <dbReference type="ARBA" id="ARBA00022645"/>
    </source>
</evidence>
<keyword evidence="5" id="KW-0378">Hydrolase</keyword>
<comment type="similarity">
    <text evidence="1">Belongs to the peptidase S10 family.</text>
</comment>
<dbReference type="PANTHER" id="PTHR11802">
    <property type="entry name" value="SERINE PROTEASE FAMILY S10 SERINE CARBOXYPEPTIDASE"/>
    <property type="match status" value="1"/>
</dbReference>
<dbReference type="EMBL" id="CAXLJM020000023">
    <property type="protein sequence ID" value="CAL8089211.1"/>
    <property type="molecule type" value="Genomic_DNA"/>
</dbReference>
<evidence type="ECO:0000313" key="8">
    <source>
        <dbReference type="EMBL" id="CAL8089211.1"/>
    </source>
</evidence>
<reference evidence="8 9" key="1">
    <citation type="submission" date="2024-08" db="EMBL/GenBank/DDBJ databases">
        <authorList>
            <person name="Cucini C."/>
            <person name="Frati F."/>
        </authorList>
    </citation>
    <scope>NUCLEOTIDE SEQUENCE [LARGE SCALE GENOMIC DNA]</scope>
</reference>